<name>A0A316TUX9_9BACT</name>
<dbReference type="SUPFAM" id="SSF49503">
    <property type="entry name" value="Cupredoxins"/>
    <property type="match status" value="1"/>
</dbReference>
<dbReference type="PANTHER" id="PTHR38439:SF2">
    <property type="entry name" value="OUTER MEMBRANE PROTEIN H.8"/>
    <property type="match status" value="1"/>
</dbReference>
<dbReference type="PROSITE" id="PS51257">
    <property type="entry name" value="PROKAR_LIPOPROTEIN"/>
    <property type="match status" value="1"/>
</dbReference>
<dbReference type="EMBL" id="QGGB01000002">
    <property type="protein sequence ID" value="PWN07688.1"/>
    <property type="molecule type" value="Genomic_DNA"/>
</dbReference>
<sequence length="191" mass="20789">MKRTIFSSLLLMIAIAFTACGGGQSETETAESQTAEQEDQQMMDDGVRTIEIFGTDDLRFKVQEDAEGLQLGESSGEYTVLEAIEASPGEEIRIVLTTVSQLPPAAMSHNWTLVEMGTDVDTFARESLAARDNDYISPNFEDQVIAHTAMIGSGETDTITFTVPDEPGEYDYICTFPGHYAGGMVGKLIVQ</sequence>
<dbReference type="Gene3D" id="2.60.40.420">
    <property type="entry name" value="Cupredoxins - blue copper proteins"/>
    <property type="match status" value="1"/>
</dbReference>
<comment type="caution">
    <text evidence="7">The sequence shown here is derived from an EMBL/GenBank/DDBJ whole genome shotgun (WGS) entry which is preliminary data.</text>
</comment>
<keyword evidence="8" id="KW-1185">Reference proteome</keyword>
<reference evidence="7 8" key="1">
    <citation type="submission" date="2018-05" db="EMBL/GenBank/DDBJ databases">
        <title>Rhodohalobacter halophilus gen. nov., sp. nov., a moderately halophilic member of the family Balneolaceae.</title>
        <authorList>
            <person name="Liu Z.-W."/>
        </authorList>
    </citation>
    <scope>NUCLEOTIDE SEQUENCE [LARGE SCALE GENOMIC DNA]</scope>
    <source>
        <strain evidence="7 8">8A47</strain>
    </source>
</reference>
<organism evidence="7 8">
    <name type="scientific">Rhodohalobacter mucosus</name>
    <dbReference type="NCBI Taxonomy" id="2079485"/>
    <lineage>
        <taxon>Bacteria</taxon>
        <taxon>Pseudomonadati</taxon>
        <taxon>Balneolota</taxon>
        <taxon>Balneolia</taxon>
        <taxon>Balneolales</taxon>
        <taxon>Balneolaceae</taxon>
        <taxon>Rhodohalobacter</taxon>
    </lineage>
</organism>
<evidence type="ECO:0000256" key="5">
    <source>
        <dbReference type="SAM" id="SignalP"/>
    </source>
</evidence>
<dbReference type="Pfam" id="PF00127">
    <property type="entry name" value="Copper-bind"/>
    <property type="match status" value="1"/>
</dbReference>
<keyword evidence="1" id="KW-0813">Transport</keyword>
<protein>
    <recommendedName>
        <fullName evidence="6">Blue (type 1) copper domain-containing protein</fullName>
    </recommendedName>
</protein>
<evidence type="ECO:0000259" key="6">
    <source>
        <dbReference type="Pfam" id="PF00127"/>
    </source>
</evidence>
<feature type="domain" description="Blue (type 1) copper" evidence="6">
    <location>
        <begin position="83"/>
        <end position="191"/>
    </location>
</feature>
<keyword evidence="3" id="KW-0249">Electron transport</keyword>
<evidence type="ECO:0000313" key="7">
    <source>
        <dbReference type="EMBL" id="PWN07688.1"/>
    </source>
</evidence>
<dbReference type="RefSeq" id="WP_109644073.1">
    <property type="nucleotide sequence ID" value="NZ_QGGB01000002.1"/>
</dbReference>
<dbReference type="OrthoDB" id="9814063at2"/>
<keyword evidence="4" id="KW-0186">Copper</keyword>
<evidence type="ECO:0000256" key="2">
    <source>
        <dbReference type="ARBA" id="ARBA00022723"/>
    </source>
</evidence>
<dbReference type="InterPro" id="IPR008972">
    <property type="entry name" value="Cupredoxin"/>
</dbReference>
<dbReference type="InterPro" id="IPR028871">
    <property type="entry name" value="BlueCu_1_BS"/>
</dbReference>
<dbReference type="PROSITE" id="PS00079">
    <property type="entry name" value="MULTICOPPER_OXIDASE1"/>
    <property type="match status" value="1"/>
</dbReference>
<feature type="signal peptide" evidence="5">
    <location>
        <begin position="1"/>
        <end position="21"/>
    </location>
</feature>
<proteinExistence type="predicted"/>
<dbReference type="InterPro" id="IPR000923">
    <property type="entry name" value="BlueCu_1"/>
</dbReference>
<feature type="chain" id="PRO_5016397039" description="Blue (type 1) copper domain-containing protein" evidence="5">
    <location>
        <begin position="22"/>
        <end position="191"/>
    </location>
</feature>
<keyword evidence="5" id="KW-0732">Signal</keyword>
<dbReference type="PROSITE" id="PS00196">
    <property type="entry name" value="COPPER_BLUE"/>
    <property type="match status" value="1"/>
</dbReference>
<dbReference type="AlphaFoldDB" id="A0A316TUX9"/>
<dbReference type="InterPro" id="IPR050845">
    <property type="entry name" value="Cu-binding_ET"/>
</dbReference>
<evidence type="ECO:0000313" key="8">
    <source>
        <dbReference type="Proteomes" id="UP000245533"/>
    </source>
</evidence>
<accession>A0A316TUX9</accession>
<keyword evidence="2" id="KW-0479">Metal-binding</keyword>
<dbReference type="PANTHER" id="PTHR38439">
    <property type="entry name" value="AURACYANIN-B"/>
    <property type="match status" value="1"/>
</dbReference>
<dbReference type="InterPro" id="IPR033138">
    <property type="entry name" value="Cu_oxidase_CS"/>
</dbReference>
<dbReference type="Proteomes" id="UP000245533">
    <property type="component" value="Unassembled WGS sequence"/>
</dbReference>
<evidence type="ECO:0000256" key="1">
    <source>
        <dbReference type="ARBA" id="ARBA00022448"/>
    </source>
</evidence>
<gene>
    <name evidence="7" type="ORF">DDZ15_01295</name>
</gene>
<dbReference type="GO" id="GO:0009055">
    <property type="term" value="F:electron transfer activity"/>
    <property type="evidence" value="ECO:0007669"/>
    <property type="project" value="InterPro"/>
</dbReference>
<evidence type="ECO:0000256" key="4">
    <source>
        <dbReference type="ARBA" id="ARBA00023008"/>
    </source>
</evidence>
<dbReference type="GO" id="GO:0005507">
    <property type="term" value="F:copper ion binding"/>
    <property type="evidence" value="ECO:0007669"/>
    <property type="project" value="InterPro"/>
</dbReference>
<evidence type="ECO:0000256" key="3">
    <source>
        <dbReference type="ARBA" id="ARBA00022982"/>
    </source>
</evidence>